<dbReference type="PANTHER" id="PTHR43420">
    <property type="entry name" value="ACETYLTRANSFERASE"/>
    <property type="match status" value="1"/>
</dbReference>
<proteinExistence type="predicted"/>
<evidence type="ECO:0000256" key="2">
    <source>
        <dbReference type="ARBA" id="ARBA00023315"/>
    </source>
</evidence>
<organism evidence="4 5">
    <name type="scientific">Fusibacter ferrireducens</name>
    <dbReference type="NCBI Taxonomy" id="2785058"/>
    <lineage>
        <taxon>Bacteria</taxon>
        <taxon>Bacillati</taxon>
        <taxon>Bacillota</taxon>
        <taxon>Clostridia</taxon>
        <taxon>Eubacteriales</taxon>
        <taxon>Eubacteriales Family XII. Incertae Sedis</taxon>
        <taxon>Fusibacter</taxon>
    </lineage>
</organism>
<evidence type="ECO:0000313" key="5">
    <source>
        <dbReference type="Proteomes" id="UP000614200"/>
    </source>
</evidence>
<dbReference type="PROSITE" id="PS51186">
    <property type="entry name" value="GNAT"/>
    <property type="match status" value="2"/>
</dbReference>
<keyword evidence="5" id="KW-1185">Reference proteome</keyword>
<gene>
    <name evidence="4" type="ORF">ISU02_04685</name>
</gene>
<dbReference type="CDD" id="cd04301">
    <property type="entry name" value="NAT_SF"/>
    <property type="match status" value="1"/>
</dbReference>
<dbReference type="RefSeq" id="WP_194700630.1">
    <property type="nucleotide sequence ID" value="NZ_JADKNH010000002.1"/>
</dbReference>
<dbReference type="PANTHER" id="PTHR43420:SF44">
    <property type="entry name" value="ACETYLTRANSFERASE YPEA"/>
    <property type="match status" value="1"/>
</dbReference>
<feature type="domain" description="N-acetyltransferase" evidence="3">
    <location>
        <begin position="148"/>
        <end position="282"/>
    </location>
</feature>
<dbReference type="InterPro" id="IPR016181">
    <property type="entry name" value="Acyl_CoA_acyltransferase"/>
</dbReference>
<name>A0ABR9ZPK3_9FIRM</name>
<evidence type="ECO:0000256" key="1">
    <source>
        <dbReference type="ARBA" id="ARBA00022679"/>
    </source>
</evidence>
<evidence type="ECO:0000313" key="4">
    <source>
        <dbReference type="EMBL" id="MBF4692398.1"/>
    </source>
</evidence>
<keyword evidence="1" id="KW-0808">Transferase</keyword>
<comment type="caution">
    <text evidence="4">The sequence shown here is derived from an EMBL/GenBank/DDBJ whole genome shotgun (WGS) entry which is preliminary data.</text>
</comment>
<dbReference type="SUPFAM" id="SSF55729">
    <property type="entry name" value="Acyl-CoA N-acyltransferases (Nat)"/>
    <property type="match status" value="2"/>
</dbReference>
<accession>A0ABR9ZPK3</accession>
<dbReference type="InterPro" id="IPR050680">
    <property type="entry name" value="YpeA/RimI_acetyltransf"/>
</dbReference>
<sequence length="283" mass="32759">MIDYVKGLKASDLEIYKAFSIGYSDYMIKLEISEALFYERFFGPEGNQRELTIVAFDHQNPIGLIMGGIRMFNGIKTMRCGALCIAPEYRGQGISQQLMEMHTQMAREANCQQMMLEVLAGNDRAIKFYEKTGYEKVNELLYYSLKDPTIPLNLNHDVQCITDKNIEDLVGRDHLEPLNWQNDFAYVSTLPDKMHFGNFDDKGLLRGFLTLDKKGKIYQLWVKPEYRLKGLATAMVAYAQKRLALEVIHMSFVSNPETIGFLNAHHFKRLDLYQFEMYKALTR</sequence>
<reference evidence="4 5" key="1">
    <citation type="submission" date="2020-11" db="EMBL/GenBank/DDBJ databases">
        <title>Fusibacter basophilias sp. nov.</title>
        <authorList>
            <person name="Qiu D."/>
        </authorList>
    </citation>
    <scope>NUCLEOTIDE SEQUENCE [LARGE SCALE GENOMIC DNA]</scope>
    <source>
        <strain evidence="4 5">Q10-2</strain>
    </source>
</reference>
<dbReference type="Gene3D" id="3.40.630.30">
    <property type="match status" value="2"/>
</dbReference>
<dbReference type="Proteomes" id="UP000614200">
    <property type="component" value="Unassembled WGS sequence"/>
</dbReference>
<evidence type="ECO:0000259" key="3">
    <source>
        <dbReference type="PROSITE" id="PS51186"/>
    </source>
</evidence>
<dbReference type="Pfam" id="PF00583">
    <property type="entry name" value="Acetyltransf_1"/>
    <property type="match status" value="2"/>
</dbReference>
<protein>
    <submittedName>
        <fullName evidence="4">GNAT family N-acetyltransferase</fullName>
    </submittedName>
</protein>
<dbReference type="InterPro" id="IPR000182">
    <property type="entry name" value="GNAT_dom"/>
</dbReference>
<keyword evidence="2" id="KW-0012">Acyltransferase</keyword>
<feature type="domain" description="N-acetyltransferase" evidence="3">
    <location>
        <begin position="3"/>
        <end position="157"/>
    </location>
</feature>
<dbReference type="EMBL" id="JADKNH010000002">
    <property type="protein sequence ID" value="MBF4692398.1"/>
    <property type="molecule type" value="Genomic_DNA"/>
</dbReference>